<dbReference type="OrthoDB" id="3365698at2759"/>
<evidence type="ECO:0000313" key="1">
    <source>
        <dbReference type="EMBL" id="KAH8084330.1"/>
    </source>
</evidence>
<comment type="caution">
    <text evidence="1">The sequence shown here is derived from an EMBL/GenBank/DDBJ whole genome shotgun (WGS) entry which is preliminary data.</text>
</comment>
<proteinExistence type="predicted"/>
<evidence type="ECO:0008006" key="3">
    <source>
        <dbReference type="Google" id="ProtNLM"/>
    </source>
</evidence>
<organism evidence="1 2">
    <name type="scientific">Cristinia sonorae</name>
    <dbReference type="NCBI Taxonomy" id="1940300"/>
    <lineage>
        <taxon>Eukaryota</taxon>
        <taxon>Fungi</taxon>
        <taxon>Dikarya</taxon>
        <taxon>Basidiomycota</taxon>
        <taxon>Agaricomycotina</taxon>
        <taxon>Agaricomycetes</taxon>
        <taxon>Agaricomycetidae</taxon>
        <taxon>Agaricales</taxon>
        <taxon>Pleurotineae</taxon>
        <taxon>Stephanosporaceae</taxon>
        <taxon>Cristinia</taxon>
    </lineage>
</organism>
<dbReference type="SUPFAM" id="SSF52047">
    <property type="entry name" value="RNI-like"/>
    <property type="match status" value="1"/>
</dbReference>
<dbReference type="Proteomes" id="UP000813824">
    <property type="component" value="Unassembled WGS sequence"/>
</dbReference>
<reference evidence="1" key="1">
    <citation type="journal article" date="2021" name="New Phytol.">
        <title>Evolutionary innovations through gain and loss of genes in the ectomycorrhizal Boletales.</title>
        <authorList>
            <person name="Wu G."/>
            <person name="Miyauchi S."/>
            <person name="Morin E."/>
            <person name="Kuo A."/>
            <person name="Drula E."/>
            <person name="Varga T."/>
            <person name="Kohler A."/>
            <person name="Feng B."/>
            <person name="Cao Y."/>
            <person name="Lipzen A."/>
            <person name="Daum C."/>
            <person name="Hundley H."/>
            <person name="Pangilinan J."/>
            <person name="Johnson J."/>
            <person name="Barry K."/>
            <person name="LaButti K."/>
            <person name="Ng V."/>
            <person name="Ahrendt S."/>
            <person name="Min B."/>
            <person name="Choi I.G."/>
            <person name="Park H."/>
            <person name="Plett J.M."/>
            <person name="Magnuson J."/>
            <person name="Spatafora J.W."/>
            <person name="Nagy L.G."/>
            <person name="Henrissat B."/>
            <person name="Grigoriev I.V."/>
            <person name="Yang Z.L."/>
            <person name="Xu J."/>
            <person name="Martin F.M."/>
        </authorList>
    </citation>
    <scope>NUCLEOTIDE SEQUENCE</scope>
    <source>
        <strain evidence="1">KKN 215</strain>
    </source>
</reference>
<keyword evidence="2" id="KW-1185">Reference proteome</keyword>
<dbReference type="InterPro" id="IPR032675">
    <property type="entry name" value="LRR_dom_sf"/>
</dbReference>
<protein>
    <recommendedName>
        <fullName evidence="3">F-box domain-containing protein</fullName>
    </recommendedName>
</protein>
<name>A0A8K0UG91_9AGAR</name>
<evidence type="ECO:0000313" key="2">
    <source>
        <dbReference type="Proteomes" id="UP000813824"/>
    </source>
</evidence>
<dbReference type="AlphaFoldDB" id="A0A8K0UG91"/>
<sequence>MEDIHCVKCSPPLAGLLHKLLNVDMRVLSSVDVAPFLEGIDNAIAACESIINGYKRLLSSLRTKQNSLALVHRLPDEFLESVFWRTVDWSEGSRNALLLSHVCHRWRNVALQSPRLWSVIVVSGQVKPSLFQVFIGRAHYIPLRILLSDDIKYPGRNPMTKLASVASEIYPVWKRYHDLSSHAQEIRWKFHHICTGAEITSQLNAMSFNNLELLDVQVDLSDPPQPVISLSTFSQGLPSLRTLSLSCGKQEPVMFRAGAFHLSEIISALRLMPRLESLTLFAVFSSWHVPKDYAVHPVTLHKLKTLHLSDRLDHLLSLLQAIETPVIEDCYIYEVGSRSNVPSLTEVYQRLASPVERIIGHPPTQTYHVKLAAQRCLFVSPRWLFEISPIIPRLLPLRKVQVVLDSDNRLLTQPQRLSQVSAVVSLELCGPLQMADTYNIKIHAALMLSPTLEIIRFKSCTVANISNLAVLPSPTSEDTTDLPRVANLKHLRFENLVMTLGVEGAVGWSTAASPIVVLLDILKSCLQTFRKLESIEFIQCGFSDEEAAAVAAADERISVVRE</sequence>
<gene>
    <name evidence="1" type="ORF">BXZ70DRAFT_957730</name>
</gene>
<accession>A0A8K0UG91</accession>
<dbReference type="EMBL" id="JAEVFJ010000046">
    <property type="protein sequence ID" value="KAH8084330.1"/>
    <property type="molecule type" value="Genomic_DNA"/>
</dbReference>
<dbReference type="Gene3D" id="3.80.10.10">
    <property type="entry name" value="Ribonuclease Inhibitor"/>
    <property type="match status" value="1"/>
</dbReference>
<dbReference type="Gene3D" id="1.20.1280.50">
    <property type="match status" value="1"/>
</dbReference>